<sequence length="159" mass="18757">MQAWTNRLTYMKETKKSSKLNYQIALGLEHYFLNRQDHASGIDVSNHIIKTSLPLGLTVRRNYEEKWVINFNPNIQIPVSGKLTYSENALNNFIRDVIFWDYNYLNTSNYGADFSVEFISKRIVKDYNLGVFGGWKYQRGKVSGYLNRQQYEIGMRMYL</sequence>
<dbReference type="Proteomes" id="UP000308196">
    <property type="component" value="Chromosome"/>
</dbReference>
<dbReference type="EMBL" id="LR590484">
    <property type="protein sequence ID" value="VTR48720.1"/>
    <property type="molecule type" value="Genomic_DNA"/>
</dbReference>
<dbReference type="InterPro" id="IPR049236">
    <property type="entry name" value="DUF6850"/>
</dbReference>
<feature type="domain" description="DUF6850" evidence="1">
    <location>
        <begin position="8"/>
        <end position="159"/>
    </location>
</feature>
<protein>
    <recommendedName>
        <fullName evidence="1">DUF6850 domain-containing protein</fullName>
    </recommendedName>
</protein>
<accession>A0A4U9VN74</accession>
<evidence type="ECO:0000259" key="1">
    <source>
        <dbReference type="Pfam" id="PF21012"/>
    </source>
</evidence>
<reference evidence="2 3" key="1">
    <citation type="submission" date="2019-05" db="EMBL/GenBank/DDBJ databases">
        <authorList>
            <consortium name="Pathogen Informatics"/>
        </authorList>
    </citation>
    <scope>NUCLEOTIDE SEQUENCE [LARGE SCALE GENOMIC DNA]</scope>
    <source>
        <strain evidence="2 3">NCTC11429</strain>
    </source>
</reference>
<dbReference type="Pfam" id="PF21012">
    <property type="entry name" value="DUF6850"/>
    <property type="match status" value="1"/>
</dbReference>
<name>A0A4U9VN74_9SPHI</name>
<gene>
    <name evidence="2" type="ORF">NCTC11429_03748</name>
</gene>
<proteinExistence type="predicted"/>
<dbReference type="KEGG" id="stha:NCTC11429_03748"/>
<organism evidence="2 3">
    <name type="scientific">Sphingobacterium thalpophilum</name>
    <dbReference type="NCBI Taxonomy" id="259"/>
    <lineage>
        <taxon>Bacteria</taxon>
        <taxon>Pseudomonadati</taxon>
        <taxon>Bacteroidota</taxon>
        <taxon>Sphingobacteriia</taxon>
        <taxon>Sphingobacteriales</taxon>
        <taxon>Sphingobacteriaceae</taxon>
        <taxon>Sphingobacterium</taxon>
    </lineage>
</organism>
<evidence type="ECO:0000313" key="3">
    <source>
        <dbReference type="Proteomes" id="UP000308196"/>
    </source>
</evidence>
<evidence type="ECO:0000313" key="2">
    <source>
        <dbReference type="EMBL" id="VTR48720.1"/>
    </source>
</evidence>
<dbReference type="AlphaFoldDB" id="A0A4U9VN74"/>